<dbReference type="Pfam" id="PF11322">
    <property type="entry name" value="DUF3124"/>
    <property type="match status" value="1"/>
</dbReference>
<proteinExistence type="predicted"/>
<evidence type="ECO:0008006" key="3">
    <source>
        <dbReference type="Google" id="ProtNLM"/>
    </source>
</evidence>
<gene>
    <name evidence="1" type="ORF">DIT97_16100</name>
</gene>
<evidence type="ECO:0000313" key="2">
    <source>
        <dbReference type="Proteomes" id="UP000263642"/>
    </source>
</evidence>
<dbReference type="AlphaFoldDB" id="A0A3D3R6M0"/>
<dbReference type="Proteomes" id="UP000263642">
    <property type="component" value="Unassembled WGS sequence"/>
</dbReference>
<dbReference type="EMBL" id="DQAY01000094">
    <property type="protein sequence ID" value="HCO24473.1"/>
    <property type="molecule type" value="Genomic_DNA"/>
</dbReference>
<reference evidence="1 2" key="1">
    <citation type="journal article" date="2018" name="Nat. Biotechnol.">
        <title>A standardized bacterial taxonomy based on genome phylogeny substantially revises the tree of life.</title>
        <authorList>
            <person name="Parks D.H."/>
            <person name="Chuvochina M."/>
            <person name="Waite D.W."/>
            <person name="Rinke C."/>
            <person name="Skarshewski A."/>
            <person name="Chaumeil P.A."/>
            <person name="Hugenholtz P."/>
        </authorList>
    </citation>
    <scope>NUCLEOTIDE SEQUENCE [LARGE SCALE GENOMIC DNA]</scope>
    <source>
        <strain evidence="1">UBA9375</strain>
    </source>
</reference>
<name>A0A3D3R6M0_9PLAN</name>
<organism evidence="1 2">
    <name type="scientific">Gimesia maris</name>
    <dbReference type="NCBI Taxonomy" id="122"/>
    <lineage>
        <taxon>Bacteria</taxon>
        <taxon>Pseudomonadati</taxon>
        <taxon>Planctomycetota</taxon>
        <taxon>Planctomycetia</taxon>
        <taxon>Planctomycetales</taxon>
        <taxon>Planctomycetaceae</taxon>
        <taxon>Gimesia</taxon>
    </lineage>
</organism>
<evidence type="ECO:0000313" key="1">
    <source>
        <dbReference type="EMBL" id="HCO24473.1"/>
    </source>
</evidence>
<accession>A0A3D3R6M0</accession>
<protein>
    <recommendedName>
        <fullName evidence="3">DUF3124 domain-containing protein</fullName>
    </recommendedName>
</protein>
<sequence length="148" mass="16239">MTGSAQHQTVNPVQGQIVYVPAYSHVYHGKGKPHLLTITLSIRNTSVDDEIVLKSVKYHGTRGTLVRSYLDKAVRIPPIGTTEVIIEREDASGGSGANFLVEWFANQPVTAPIIEAVMIDTKPQQSISFARRGVVIKETVPRDTTTEK</sequence>
<comment type="caution">
    <text evidence="1">The sequence shown here is derived from an EMBL/GenBank/DDBJ whole genome shotgun (WGS) entry which is preliminary data.</text>
</comment>
<dbReference type="InterPro" id="IPR021471">
    <property type="entry name" value="DUF3124"/>
</dbReference>